<sequence>MHKSVRHKTVLQGVDAISIRSDRTFPRHSHDEFGFGYMVDGAQDSWSGRGLVEAEAGDTITVNPAELHDGVGRKGRPRHWRMLFLSPAALGNLCDVPPGRVQFARPVNQLQHAFKLAVDAFEAVTQDQPDADHAEQLVMLALGAQLDAETDTGVSENLRRSSEVGTVLEMIFESWDSGLSLDDFANATNTSRYQILRRFSRELGATPHAYLTQHRVKRAKKMIVGGSSLADTAVACGFSDQSHLTRTFSRQLGLTPGCFVQSAA</sequence>
<keyword evidence="2" id="KW-0238">DNA-binding</keyword>
<comment type="caution">
    <text evidence="6">The sequence shown here is derived from an EMBL/GenBank/DDBJ whole genome shotgun (WGS) entry which is preliminary data.</text>
</comment>
<organism evidence="6">
    <name type="scientific">marine sediment metagenome</name>
    <dbReference type="NCBI Taxonomy" id="412755"/>
    <lineage>
        <taxon>unclassified sequences</taxon>
        <taxon>metagenomes</taxon>
        <taxon>ecological metagenomes</taxon>
    </lineage>
</organism>
<dbReference type="AlphaFoldDB" id="A0A0F8Y6W9"/>
<gene>
    <name evidence="6" type="ORF">LCGC14_2934820</name>
</gene>
<dbReference type="PROSITE" id="PS00041">
    <property type="entry name" value="HTH_ARAC_FAMILY_1"/>
    <property type="match status" value="1"/>
</dbReference>
<dbReference type="Pfam" id="PF12833">
    <property type="entry name" value="HTH_18"/>
    <property type="match status" value="1"/>
</dbReference>
<dbReference type="InterPro" id="IPR050204">
    <property type="entry name" value="AraC_XylS_family_regulators"/>
</dbReference>
<evidence type="ECO:0000256" key="1">
    <source>
        <dbReference type="ARBA" id="ARBA00023015"/>
    </source>
</evidence>
<dbReference type="SUPFAM" id="SSF46689">
    <property type="entry name" value="Homeodomain-like"/>
    <property type="match status" value="2"/>
</dbReference>
<dbReference type="GO" id="GO:0003700">
    <property type="term" value="F:DNA-binding transcription factor activity"/>
    <property type="evidence" value="ECO:0007669"/>
    <property type="project" value="InterPro"/>
</dbReference>
<accession>A0A0F8Y6W9</accession>
<dbReference type="InterPro" id="IPR018062">
    <property type="entry name" value="HTH_AraC-typ_CS"/>
</dbReference>
<dbReference type="SMART" id="SM00342">
    <property type="entry name" value="HTH_ARAC"/>
    <property type="match status" value="1"/>
</dbReference>
<feature type="domain" description="HTH araC/xylS-type" evidence="5">
    <location>
        <begin position="165"/>
        <end position="262"/>
    </location>
</feature>
<dbReference type="PANTHER" id="PTHR46796:SF2">
    <property type="entry name" value="TRANSCRIPTIONAL REGULATORY PROTEIN"/>
    <property type="match status" value="1"/>
</dbReference>
<dbReference type="InterPro" id="IPR003313">
    <property type="entry name" value="AraC-bd"/>
</dbReference>
<dbReference type="PANTHER" id="PTHR46796">
    <property type="entry name" value="HTH-TYPE TRANSCRIPTIONAL ACTIVATOR RHAS-RELATED"/>
    <property type="match status" value="1"/>
</dbReference>
<dbReference type="PROSITE" id="PS01124">
    <property type="entry name" value="HTH_ARAC_FAMILY_2"/>
    <property type="match status" value="1"/>
</dbReference>
<evidence type="ECO:0000256" key="2">
    <source>
        <dbReference type="ARBA" id="ARBA00023125"/>
    </source>
</evidence>
<evidence type="ECO:0000313" key="6">
    <source>
        <dbReference type="EMBL" id="KKK69360.1"/>
    </source>
</evidence>
<dbReference type="EMBL" id="LAZR01058685">
    <property type="protein sequence ID" value="KKK69360.1"/>
    <property type="molecule type" value="Genomic_DNA"/>
</dbReference>
<dbReference type="Gene3D" id="1.10.10.60">
    <property type="entry name" value="Homeodomain-like"/>
    <property type="match status" value="1"/>
</dbReference>
<evidence type="ECO:0000256" key="4">
    <source>
        <dbReference type="ARBA" id="ARBA00023163"/>
    </source>
</evidence>
<dbReference type="InterPro" id="IPR009057">
    <property type="entry name" value="Homeodomain-like_sf"/>
</dbReference>
<reference evidence="6" key="1">
    <citation type="journal article" date="2015" name="Nature">
        <title>Complex archaea that bridge the gap between prokaryotes and eukaryotes.</title>
        <authorList>
            <person name="Spang A."/>
            <person name="Saw J.H."/>
            <person name="Jorgensen S.L."/>
            <person name="Zaremba-Niedzwiedzka K."/>
            <person name="Martijn J."/>
            <person name="Lind A.E."/>
            <person name="van Eijk R."/>
            <person name="Schleper C."/>
            <person name="Guy L."/>
            <person name="Ettema T.J."/>
        </authorList>
    </citation>
    <scope>NUCLEOTIDE SEQUENCE</scope>
</reference>
<keyword evidence="3" id="KW-0010">Activator</keyword>
<protein>
    <recommendedName>
        <fullName evidence="5">HTH araC/xylS-type domain-containing protein</fullName>
    </recommendedName>
</protein>
<dbReference type="InterPro" id="IPR018060">
    <property type="entry name" value="HTH_AraC"/>
</dbReference>
<evidence type="ECO:0000256" key="3">
    <source>
        <dbReference type="ARBA" id="ARBA00023159"/>
    </source>
</evidence>
<dbReference type="SUPFAM" id="SSF51215">
    <property type="entry name" value="Regulatory protein AraC"/>
    <property type="match status" value="1"/>
</dbReference>
<keyword evidence="4" id="KW-0804">Transcription</keyword>
<dbReference type="Pfam" id="PF02311">
    <property type="entry name" value="AraC_binding"/>
    <property type="match status" value="1"/>
</dbReference>
<name>A0A0F8Y6W9_9ZZZZ</name>
<evidence type="ECO:0000259" key="5">
    <source>
        <dbReference type="PROSITE" id="PS01124"/>
    </source>
</evidence>
<dbReference type="GO" id="GO:0043565">
    <property type="term" value="F:sequence-specific DNA binding"/>
    <property type="evidence" value="ECO:0007669"/>
    <property type="project" value="InterPro"/>
</dbReference>
<keyword evidence="1" id="KW-0805">Transcription regulation</keyword>
<dbReference type="InterPro" id="IPR037923">
    <property type="entry name" value="HTH-like"/>
</dbReference>
<proteinExistence type="predicted"/>